<comment type="subcellular location">
    <subcellularLocation>
        <location evidence="1">Cell membrane</location>
        <topology evidence="1">Multi-pass membrane protein</topology>
    </subcellularLocation>
</comment>
<keyword evidence="8 12" id="KW-0249">Electron transport</keyword>
<feature type="transmembrane region" description="Helical" evidence="12">
    <location>
        <begin position="219"/>
        <end position="238"/>
    </location>
</feature>
<feature type="transmembrane region" description="Helical" evidence="12">
    <location>
        <begin position="317"/>
        <end position="342"/>
    </location>
</feature>
<dbReference type="STRING" id="192814.GCA_900166575_02107"/>
<feature type="transmembrane region" description="Helical" evidence="12">
    <location>
        <begin position="94"/>
        <end position="117"/>
    </location>
</feature>
<dbReference type="OrthoDB" id="9807042at2"/>
<evidence type="ECO:0000256" key="8">
    <source>
        <dbReference type="ARBA" id="ARBA00022982"/>
    </source>
</evidence>
<keyword evidence="11 12" id="KW-0472">Membrane</keyword>
<evidence type="ECO:0000313" key="13">
    <source>
        <dbReference type="EMBL" id="TGB05085.1"/>
    </source>
</evidence>
<accession>A0A4Z0H871</accession>
<dbReference type="PIRSF" id="PIRSF006446">
    <property type="entry name" value="Cyt_quinol_oxidase_1"/>
    <property type="match status" value="1"/>
</dbReference>
<proteinExistence type="inferred from homology"/>
<dbReference type="EMBL" id="SRJC01000001">
    <property type="protein sequence ID" value="TGB05085.1"/>
    <property type="molecule type" value="Genomic_DNA"/>
</dbReference>
<keyword evidence="4 12" id="KW-1003">Cell membrane</keyword>
<keyword evidence="9 12" id="KW-1133">Transmembrane helix</keyword>
<dbReference type="InterPro" id="IPR002585">
    <property type="entry name" value="Cyt-d_ubiquinol_oxidase_su_1"/>
</dbReference>
<evidence type="ECO:0000256" key="5">
    <source>
        <dbReference type="ARBA" id="ARBA00022617"/>
    </source>
</evidence>
<dbReference type="RefSeq" id="WP_079480452.1">
    <property type="nucleotide sequence ID" value="NZ_FVYZ01000004.1"/>
</dbReference>
<feature type="transmembrane region" description="Helical" evidence="12">
    <location>
        <begin position="184"/>
        <end position="207"/>
    </location>
</feature>
<feature type="transmembrane region" description="Helical" evidence="12">
    <location>
        <begin position="61"/>
        <end position="82"/>
    </location>
</feature>
<dbReference type="GO" id="GO:0046872">
    <property type="term" value="F:metal ion binding"/>
    <property type="evidence" value="ECO:0007669"/>
    <property type="project" value="UniProtKB-UniRule"/>
</dbReference>
<feature type="transmembrane region" description="Helical" evidence="12">
    <location>
        <begin position="129"/>
        <end position="153"/>
    </location>
</feature>
<keyword evidence="5 12" id="KW-0349">Heme</keyword>
<dbReference type="GO" id="GO:0009055">
    <property type="term" value="F:electron transfer activity"/>
    <property type="evidence" value="ECO:0007669"/>
    <property type="project" value="UniProtKB-UniRule"/>
</dbReference>
<dbReference type="GO" id="GO:0070069">
    <property type="term" value="C:cytochrome complex"/>
    <property type="evidence" value="ECO:0007669"/>
    <property type="project" value="UniProtKB-UniRule"/>
</dbReference>
<dbReference type="GO" id="GO:0016682">
    <property type="term" value="F:oxidoreductase activity, acting on diphenols and related substances as donors, oxygen as acceptor"/>
    <property type="evidence" value="ECO:0007669"/>
    <property type="project" value="TreeGrafter"/>
</dbReference>
<keyword evidence="7 12" id="KW-0479">Metal-binding</keyword>
<feature type="transmembrane region" description="Helical" evidence="12">
    <location>
        <begin position="20"/>
        <end position="41"/>
    </location>
</feature>
<keyword evidence="14" id="KW-1185">Reference proteome</keyword>
<dbReference type="GO" id="GO:0005886">
    <property type="term" value="C:plasma membrane"/>
    <property type="evidence" value="ECO:0007669"/>
    <property type="project" value="UniProtKB-SubCell"/>
</dbReference>
<dbReference type="Proteomes" id="UP000297982">
    <property type="component" value="Unassembled WGS sequence"/>
</dbReference>
<dbReference type="GO" id="GO:0019646">
    <property type="term" value="P:aerobic electron transport chain"/>
    <property type="evidence" value="ECO:0007669"/>
    <property type="project" value="InterPro"/>
</dbReference>
<organism evidence="13 14">
    <name type="scientific">Halobacillus salinus</name>
    <dbReference type="NCBI Taxonomy" id="192814"/>
    <lineage>
        <taxon>Bacteria</taxon>
        <taxon>Bacillati</taxon>
        <taxon>Bacillota</taxon>
        <taxon>Bacilli</taxon>
        <taxon>Bacillales</taxon>
        <taxon>Bacillaceae</taxon>
        <taxon>Halobacillus</taxon>
    </lineage>
</organism>
<dbReference type="PANTHER" id="PTHR30365">
    <property type="entry name" value="CYTOCHROME D UBIQUINOL OXIDASE"/>
    <property type="match status" value="1"/>
</dbReference>
<evidence type="ECO:0000256" key="1">
    <source>
        <dbReference type="ARBA" id="ARBA00004651"/>
    </source>
</evidence>
<evidence type="ECO:0000313" key="14">
    <source>
        <dbReference type="Proteomes" id="UP000297982"/>
    </source>
</evidence>
<gene>
    <name evidence="13" type="ORF">E4663_08835</name>
</gene>
<evidence type="ECO:0000256" key="7">
    <source>
        <dbReference type="ARBA" id="ARBA00022723"/>
    </source>
</evidence>
<keyword evidence="6 12" id="KW-0812">Transmembrane</keyword>
<dbReference type="GO" id="GO:0020037">
    <property type="term" value="F:heme binding"/>
    <property type="evidence" value="ECO:0007669"/>
    <property type="project" value="TreeGrafter"/>
</dbReference>
<evidence type="ECO:0000256" key="12">
    <source>
        <dbReference type="PIRNR" id="PIRNR006446"/>
    </source>
</evidence>
<dbReference type="AlphaFoldDB" id="A0A4Z0H871"/>
<sequence>MFELDGAMISRLLTSMTLLFHAIFATLGVGVPVLVSVSELIGIKKKDPHYTLLARRWTRGYTITVAVGVVTGTAIGLQLSLIWPSFMQLAGNVIALPLFMETFAFFFEAIFLGIYLYTWDRFKNPIYHWLLSIPVVIGGTLSAFFITTVNSFMNQPQGFELENGTVTSIDPLAAMFNPATPTKVFHVISSSYLTAAAVLGTIAAISILFKKGSAYHKKALKLTVSLTFIFAIMTAVAGDLSAKFLAEYQPEKLAAGEWHFDTEEGADLIVFGTLDENNEVQNAIRIPNALSFLAHGDFNAEVEGLEETPEDERPPLWIHYMFDLMVSIGFYTLGISMLFLVFWKVKKWNEHNKLILTGLALAGPLSMLAVEFGWIYAEVGRQPWIMRGFMTVTEAATTSPHIGAMFILFFALYVVLGTGCVVVLRKMFKNNPAEIELEHRFPQVAATKEDDNS</sequence>
<feature type="transmembrane region" description="Helical" evidence="12">
    <location>
        <begin position="354"/>
        <end position="377"/>
    </location>
</feature>
<reference evidence="13 14" key="1">
    <citation type="journal article" date="2003" name="Int. J. Syst. Evol. Microbiol.">
        <title>Halobacillus salinus sp. nov., isolated from a salt lake on the coast of the East Sea in Korea.</title>
        <authorList>
            <person name="Yoon J.H."/>
            <person name="Kang K.H."/>
            <person name="Park Y.H."/>
        </authorList>
    </citation>
    <scope>NUCLEOTIDE SEQUENCE [LARGE SCALE GENOMIC DNA]</scope>
    <source>
        <strain evidence="13 14">HSL-3</strain>
    </source>
</reference>
<name>A0A4Z0H871_9BACI</name>
<comment type="caution">
    <text evidence="13">The sequence shown here is derived from an EMBL/GenBank/DDBJ whole genome shotgun (WGS) entry which is preliminary data.</text>
</comment>
<evidence type="ECO:0000256" key="11">
    <source>
        <dbReference type="ARBA" id="ARBA00023136"/>
    </source>
</evidence>
<protein>
    <submittedName>
        <fullName evidence="13">Cytochrome ubiquinol oxidase subunit I</fullName>
    </submittedName>
</protein>
<dbReference type="PANTHER" id="PTHR30365:SF14">
    <property type="entry name" value="CYTOCHROME BD MENAQUINOL OXIDASE SUBUNIT I-RELATED"/>
    <property type="match status" value="1"/>
</dbReference>
<comment type="similarity">
    <text evidence="2 12">Belongs to the cytochrome ubiquinol oxidase subunit 1 family.</text>
</comment>
<evidence type="ECO:0000256" key="3">
    <source>
        <dbReference type="ARBA" id="ARBA00022448"/>
    </source>
</evidence>
<evidence type="ECO:0000256" key="10">
    <source>
        <dbReference type="ARBA" id="ARBA00023004"/>
    </source>
</evidence>
<evidence type="ECO:0000256" key="4">
    <source>
        <dbReference type="ARBA" id="ARBA00022475"/>
    </source>
</evidence>
<keyword evidence="10 12" id="KW-0408">Iron</keyword>
<evidence type="ECO:0000256" key="2">
    <source>
        <dbReference type="ARBA" id="ARBA00009819"/>
    </source>
</evidence>
<feature type="transmembrane region" description="Helical" evidence="12">
    <location>
        <begin position="402"/>
        <end position="424"/>
    </location>
</feature>
<keyword evidence="3 12" id="KW-0813">Transport</keyword>
<evidence type="ECO:0000256" key="9">
    <source>
        <dbReference type="ARBA" id="ARBA00022989"/>
    </source>
</evidence>
<evidence type="ECO:0000256" key="6">
    <source>
        <dbReference type="ARBA" id="ARBA00022692"/>
    </source>
</evidence>
<dbReference type="Pfam" id="PF01654">
    <property type="entry name" value="Cyt_bd_oxida_I"/>
    <property type="match status" value="1"/>
</dbReference>